<evidence type="ECO:0000256" key="7">
    <source>
        <dbReference type="RuleBase" id="RU003950"/>
    </source>
</evidence>
<dbReference type="SMART" id="SM01374">
    <property type="entry name" value="Ribosomal_L14"/>
    <property type="match status" value="1"/>
</dbReference>
<evidence type="ECO:0000256" key="6">
    <source>
        <dbReference type="RuleBase" id="RU003949"/>
    </source>
</evidence>
<evidence type="ECO:0000313" key="9">
    <source>
        <dbReference type="Proteomes" id="UP000199305"/>
    </source>
</evidence>
<comment type="function">
    <text evidence="5 7">Binds to 23S rRNA. Forms part of two intersubunit bridges in the 70S ribosome.</text>
</comment>
<dbReference type="GO" id="GO:0006412">
    <property type="term" value="P:translation"/>
    <property type="evidence" value="ECO:0007669"/>
    <property type="project" value="UniProtKB-UniRule"/>
</dbReference>
<organism evidence="8 9">
    <name type="scientific">Microbulbifer yueqingensis</name>
    <dbReference type="NCBI Taxonomy" id="658219"/>
    <lineage>
        <taxon>Bacteria</taxon>
        <taxon>Pseudomonadati</taxon>
        <taxon>Pseudomonadota</taxon>
        <taxon>Gammaproteobacteria</taxon>
        <taxon>Cellvibrionales</taxon>
        <taxon>Microbulbiferaceae</taxon>
        <taxon>Microbulbifer</taxon>
    </lineage>
</organism>
<gene>
    <name evidence="5" type="primary">rplN</name>
    <name evidence="8" type="ORF">SAMN05216212_3207</name>
</gene>
<dbReference type="InterPro" id="IPR005745">
    <property type="entry name" value="Ribosomal_uL14_bac-type"/>
</dbReference>
<dbReference type="EMBL" id="FNFH01000009">
    <property type="protein sequence ID" value="SDK78744.1"/>
    <property type="molecule type" value="Genomic_DNA"/>
</dbReference>
<keyword evidence="2 5" id="KW-0694">RNA-binding</keyword>
<comment type="subunit">
    <text evidence="5">Part of the 50S ribosomal subunit. Forms a cluster with proteins L3 and L19. In the 70S ribosome, L14 and L19 interact and together make contacts with the 16S rRNA in bridges B5 and B8.</text>
</comment>
<dbReference type="PANTHER" id="PTHR11761">
    <property type="entry name" value="50S/60S RIBOSOMAL PROTEIN L14/L23"/>
    <property type="match status" value="1"/>
</dbReference>
<dbReference type="SUPFAM" id="SSF50193">
    <property type="entry name" value="Ribosomal protein L14"/>
    <property type="match status" value="1"/>
</dbReference>
<dbReference type="PROSITE" id="PS00049">
    <property type="entry name" value="RIBOSOMAL_L14"/>
    <property type="match status" value="1"/>
</dbReference>
<proteinExistence type="inferred from homology"/>
<dbReference type="OrthoDB" id="9806379at2"/>
<protein>
    <recommendedName>
        <fullName evidence="5">Large ribosomal subunit protein uL14</fullName>
    </recommendedName>
</protein>
<sequence>MIQAESYLEVADNSGARRVMCIKVLGGSHRRYAGVGDIIKVTVKEAIPRGKVKKGQVMNAVVVRTKKGVRRPDGSLIKFDENAAVLLNQQNAPVGTRIFGPVTRELRGEKFMKIISLAPEVI</sequence>
<dbReference type="FunFam" id="2.40.150.20:FF:000001">
    <property type="entry name" value="50S ribosomal protein L14"/>
    <property type="match status" value="1"/>
</dbReference>
<accession>A0A1G9ERM2</accession>
<dbReference type="Gene3D" id="2.40.150.20">
    <property type="entry name" value="Ribosomal protein L14"/>
    <property type="match status" value="1"/>
</dbReference>
<name>A0A1G9ERM2_9GAMM</name>
<dbReference type="AlphaFoldDB" id="A0A1G9ERM2"/>
<evidence type="ECO:0000313" key="8">
    <source>
        <dbReference type="EMBL" id="SDK78744.1"/>
    </source>
</evidence>
<keyword evidence="4 5" id="KW-0687">Ribonucleoprotein</keyword>
<comment type="similarity">
    <text evidence="5 6">Belongs to the universal ribosomal protein uL14 family.</text>
</comment>
<dbReference type="HAMAP" id="MF_01367">
    <property type="entry name" value="Ribosomal_uL14"/>
    <property type="match status" value="1"/>
</dbReference>
<dbReference type="GO" id="GO:0003735">
    <property type="term" value="F:structural constituent of ribosome"/>
    <property type="evidence" value="ECO:0007669"/>
    <property type="project" value="InterPro"/>
</dbReference>
<dbReference type="RefSeq" id="WP_091516889.1">
    <property type="nucleotide sequence ID" value="NZ_FNFH01000009.1"/>
</dbReference>
<dbReference type="GO" id="GO:0022625">
    <property type="term" value="C:cytosolic large ribosomal subunit"/>
    <property type="evidence" value="ECO:0007669"/>
    <property type="project" value="TreeGrafter"/>
</dbReference>
<dbReference type="InterPro" id="IPR036853">
    <property type="entry name" value="Ribosomal_uL14_sf"/>
</dbReference>
<reference evidence="9" key="1">
    <citation type="submission" date="2016-10" db="EMBL/GenBank/DDBJ databases">
        <authorList>
            <person name="Varghese N."/>
            <person name="Submissions S."/>
        </authorList>
    </citation>
    <scope>NUCLEOTIDE SEQUENCE [LARGE SCALE GENOMIC DNA]</scope>
    <source>
        <strain evidence="9">CGMCC 1.10658</strain>
    </source>
</reference>
<dbReference type="InterPro" id="IPR000218">
    <property type="entry name" value="Ribosomal_uL14"/>
</dbReference>
<dbReference type="Pfam" id="PF00238">
    <property type="entry name" value="Ribosomal_L14"/>
    <property type="match status" value="1"/>
</dbReference>
<evidence type="ECO:0000256" key="3">
    <source>
        <dbReference type="ARBA" id="ARBA00022980"/>
    </source>
</evidence>
<dbReference type="Proteomes" id="UP000199305">
    <property type="component" value="Unassembled WGS sequence"/>
</dbReference>
<keyword evidence="9" id="KW-1185">Reference proteome</keyword>
<evidence type="ECO:0000256" key="1">
    <source>
        <dbReference type="ARBA" id="ARBA00022730"/>
    </source>
</evidence>
<dbReference type="CDD" id="cd00337">
    <property type="entry name" value="Ribosomal_uL14"/>
    <property type="match status" value="1"/>
</dbReference>
<evidence type="ECO:0000256" key="5">
    <source>
        <dbReference type="HAMAP-Rule" id="MF_01367"/>
    </source>
</evidence>
<dbReference type="GO" id="GO:0070180">
    <property type="term" value="F:large ribosomal subunit rRNA binding"/>
    <property type="evidence" value="ECO:0007669"/>
    <property type="project" value="TreeGrafter"/>
</dbReference>
<dbReference type="NCBIfam" id="TIGR01067">
    <property type="entry name" value="rplN_bact"/>
    <property type="match status" value="1"/>
</dbReference>
<evidence type="ECO:0000256" key="4">
    <source>
        <dbReference type="ARBA" id="ARBA00023274"/>
    </source>
</evidence>
<dbReference type="STRING" id="658219.SAMN05216212_3207"/>
<keyword evidence="1 5" id="KW-0699">rRNA-binding</keyword>
<dbReference type="PANTHER" id="PTHR11761:SF3">
    <property type="entry name" value="LARGE RIBOSOMAL SUBUNIT PROTEIN UL14M"/>
    <property type="match status" value="1"/>
</dbReference>
<keyword evidence="3 5" id="KW-0689">Ribosomal protein</keyword>
<evidence type="ECO:0000256" key="2">
    <source>
        <dbReference type="ARBA" id="ARBA00022884"/>
    </source>
</evidence>
<dbReference type="InterPro" id="IPR019972">
    <property type="entry name" value="Ribosomal_uL14_CS"/>
</dbReference>